<protein>
    <recommendedName>
        <fullName evidence="11">Major facilitator superfamily (MFS) profile domain-containing protein</fullName>
    </recommendedName>
</protein>
<feature type="transmembrane region" description="Helical" evidence="10">
    <location>
        <begin position="378"/>
        <end position="403"/>
    </location>
</feature>
<evidence type="ECO:0000256" key="10">
    <source>
        <dbReference type="SAM" id="Phobius"/>
    </source>
</evidence>
<name>A0A9Q0FG22_9ROSI</name>
<feature type="transmembrane region" description="Helical" evidence="10">
    <location>
        <begin position="46"/>
        <end position="67"/>
    </location>
</feature>
<reference evidence="12" key="1">
    <citation type="submission" date="2022-02" db="EMBL/GenBank/DDBJ databases">
        <authorList>
            <person name="Henning P.M."/>
            <person name="McCubbin A.G."/>
            <person name="Shore J.S."/>
        </authorList>
    </citation>
    <scope>NUCLEOTIDE SEQUENCE</scope>
    <source>
        <strain evidence="12">F60SS</strain>
        <tissue evidence="12">Leaves</tissue>
    </source>
</reference>
<feature type="transmembrane region" description="Helical" evidence="10">
    <location>
        <begin position="315"/>
        <end position="337"/>
    </location>
</feature>
<dbReference type="AlphaFoldDB" id="A0A9Q0FG22"/>
<feature type="transmembrane region" description="Helical" evidence="10">
    <location>
        <begin position="197"/>
        <end position="218"/>
    </location>
</feature>
<dbReference type="Gene3D" id="1.20.1250.20">
    <property type="entry name" value="MFS general substrate transporter like domains"/>
    <property type="match status" value="1"/>
</dbReference>
<keyword evidence="6 10" id="KW-1133">Transmembrane helix</keyword>
<reference evidence="12" key="2">
    <citation type="journal article" date="2023" name="Plants (Basel)">
        <title>Annotation of the Turnera subulata (Passifloraceae) Draft Genome Reveals the S-Locus Evolved after the Divergence of Turneroideae from Passifloroideae in a Stepwise Manner.</title>
        <authorList>
            <person name="Henning P.M."/>
            <person name="Roalson E.H."/>
            <person name="Mir W."/>
            <person name="McCubbin A.G."/>
            <person name="Shore J.S."/>
        </authorList>
    </citation>
    <scope>NUCLEOTIDE SEQUENCE</scope>
    <source>
        <strain evidence="12">F60SS</strain>
    </source>
</reference>
<comment type="caution">
    <text evidence="12">The sequence shown here is derived from an EMBL/GenBank/DDBJ whole genome shotgun (WGS) entry which is preliminary data.</text>
</comment>
<evidence type="ECO:0000313" key="12">
    <source>
        <dbReference type="EMBL" id="KAJ4830697.1"/>
    </source>
</evidence>
<feature type="transmembrane region" description="Helical" evidence="10">
    <location>
        <begin position="415"/>
        <end position="434"/>
    </location>
</feature>
<dbReference type="GO" id="GO:0051119">
    <property type="term" value="F:sugar transmembrane transporter activity"/>
    <property type="evidence" value="ECO:0007669"/>
    <property type="project" value="InterPro"/>
</dbReference>
<dbReference type="InterPro" id="IPR003663">
    <property type="entry name" value="Sugar/inositol_transpt"/>
</dbReference>
<evidence type="ECO:0000256" key="3">
    <source>
        <dbReference type="ARBA" id="ARBA00022448"/>
    </source>
</evidence>
<dbReference type="NCBIfam" id="TIGR00879">
    <property type="entry name" value="SP"/>
    <property type="match status" value="1"/>
</dbReference>
<evidence type="ECO:0000256" key="8">
    <source>
        <dbReference type="RuleBase" id="RU003346"/>
    </source>
</evidence>
<dbReference type="Proteomes" id="UP001141552">
    <property type="component" value="Unassembled WGS sequence"/>
</dbReference>
<feature type="transmembrane region" description="Helical" evidence="10">
    <location>
        <begin position="115"/>
        <end position="133"/>
    </location>
</feature>
<keyword evidence="13" id="KW-1185">Reference proteome</keyword>
<organism evidence="12 13">
    <name type="scientific">Turnera subulata</name>
    <dbReference type="NCBI Taxonomy" id="218843"/>
    <lineage>
        <taxon>Eukaryota</taxon>
        <taxon>Viridiplantae</taxon>
        <taxon>Streptophyta</taxon>
        <taxon>Embryophyta</taxon>
        <taxon>Tracheophyta</taxon>
        <taxon>Spermatophyta</taxon>
        <taxon>Magnoliopsida</taxon>
        <taxon>eudicotyledons</taxon>
        <taxon>Gunneridae</taxon>
        <taxon>Pentapetalae</taxon>
        <taxon>rosids</taxon>
        <taxon>fabids</taxon>
        <taxon>Malpighiales</taxon>
        <taxon>Passifloraceae</taxon>
        <taxon>Turnera</taxon>
    </lineage>
</organism>
<dbReference type="InterPro" id="IPR050549">
    <property type="entry name" value="MFS_Trehalose_Transporter"/>
</dbReference>
<evidence type="ECO:0000256" key="2">
    <source>
        <dbReference type="ARBA" id="ARBA00010992"/>
    </source>
</evidence>
<dbReference type="SUPFAM" id="SSF103473">
    <property type="entry name" value="MFS general substrate transporter"/>
    <property type="match status" value="1"/>
</dbReference>
<dbReference type="FunFam" id="1.20.1250.20:FF:000043">
    <property type="entry name" value="sugar transporter ERD6-like 6"/>
    <property type="match status" value="1"/>
</dbReference>
<keyword evidence="9" id="KW-0175">Coiled coil</keyword>
<dbReference type="PANTHER" id="PTHR48021">
    <property type="match status" value="1"/>
</dbReference>
<feature type="coiled-coil region" evidence="9">
    <location>
        <begin position="238"/>
        <end position="265"/>
    </location>
</feature>
<dbReference type="PRINTS" id="PR00171">
    <property type="entry name" value="SUGRTRNSPORT"/>
</dbReference>
<dbReference type="PANTHER" id="PTHR48021:SF93">
    <property type="entry name" value="SUGAR TRANSPORTER ERD6-LIKE 1-RELATED"/>
    <property type="match status" value="1"/>
</dbReference>
<evidence type="ECO:0000256" key="1">
    <source>
        <dbReference type="ARBA" id="ARBA00004141"/>
    </source>
</evidence>
<dbReference type="InterPro" id="IPR020846">
    <property type="entry name" value="MFS_dom"/>
</dbReference>
<dbReference type="InterPro" id="IPR005828">
    <property type="entry name" value="MFS_sugar_transport-like"/>
</dbReference>
<dbReference type="Pfam" id="PF00083">
    <property type="entry name" value="Sugar_tr"/>
    <property type="match status" value="1"/>
</dbReference>
<proteinExistence type="inferred from homology"/>
<feature type="transmembrane region" description="Helical" evidence="10">
    <location>
        <begin position="278"/>
        <end position="303"/>
    </location>
</feature>
<feature type="transmembrane region" description="Helical" evidence="10">
    <location>
        <begin position="139"/>
        <end position="161"/>
    </location>
</feature>
<comment type="subcellular location">
    <subcellularLocation>
        <location evidence="1">Membrane</location>
        <topology evidence="1">Multi-pass membrane protein</topology>
    </subcellularLocation>
</comment>
<comment type="similarity">
    <text evidence="2 8">Belongs to the major facilitator superfamily. Sugar transporter (TC 2.A.1.1) family.</text>
</comment>
<feature type="transmembrane region" description="Helical" evidence="10">
    <location>
        <begin position="173"/>
        <end position="191"/>
    </location>
</feature>
<evidence type="ECO:0000256" key="5">
    <source>
        <dbReference type="ARBA" id="ARBA00022692"/>
    </source>
</evidence>
<evidence type="ECO:0000256" key="7">
    <source>
        <dbReference type="ARBA" id="ARBA00023136"/>
    </source>
</evidence>
<evidence type="ECO:0000256" key="4">
    <source>
        <dbReference type="ARBA" id="ARBA00022597"/>
    </source>
</evidence>
<dbReference type="InterPro" id="IPR044775">
    <property type="entry name" value="MFS_ERD6/Tret1-like"/>
</dbReference>
<dbReference type="GO" id="GO:0016020">
    <property type="term" value="C:membrane"/>
    <property type="evidence" value="ECO:0007669"/>
    <property type="project" value="UniProtKB-SubCell"/>
</dbReference>
<keyword evidence="4" id="KW-0762">Sugar transport</keyword>
<evidence type="ECO:0000256" key="9">
    <source>
        <dbReference type="SAM" id="Coils"/>
    </source>
</evidence>
<feature type="domain" description="Major facilitator superfamily (MFS) profile" evidence="11">
    <location>
        <begin position="49"/>
        <end position="468"/>
    </location>
</feature>
<dbReference type="CDD" id="cd17358">
    <property type="entry name" value="MFS_GLUT6_8_Class3_like"/>
    <property type="match status" value="1"/>
</dbReference>
<accession>A0A9Q0FG22</accession>
<dbReference type="PROSITE" id="PS50850">
    <property type="entry name" value="MFS"/>
    <property type="match status" value="1"/>
</dbReference>
<sequence>MEPEKMEAGLILTKPLLVTEKSDANNSGREGKGEVTSSDSSVTSCAVLSTLVAVCGSFCYGCTMAYSSPAEAGIMKDLGLSTADYSIFGSVLTIGGVIGASFSGRIVADIGQRHTMWISEVFCILGWLAIVFAKDAWSLYAGRLSLGIGIGLITYVVPLYVAEIAPKNLRGTFAAATQFTTVVSFSTIYFTGNLITWRWLAVVGAIPFVVQFIGLFFIPESPRWLAKSGKEKEFKDAIQRLRGKNTDVSKEVAEIRETMLALKQQAPGRFSDLLQRRYLNALIVGIGLMLLQQLGGCSAMSFYSNSIFEKANASSSIGTTAIAIIQIPVGFASVYLMDLSGRRPLLMVSASGMSLCSLLVGLGFVFQELQCWTQLTPILASIGIMGYPAMFSLGMAGIPWIIMSEIFPVKVKASAGSLVALVSWSGSWIVTYTFNFLMEWSYPGTFFIFSAVCASTVVFAWKLVPETKGRTLEEIQESFAHFGETEICK</sequence>
<evidence type="ECO:0000256" key="6">
    <source>
        <dbReference type="ARBA" id="ARBA00022989"/>
    </source>
</evidence>
<feature type="transmembrane region" description="Helical" evidence="10">
    <location>
        <begin position="87"/>
        <end position="108"/>
    </location>
</feature>
<feature type="transmembrane region" description="Helical" evidence="10">
    <location>
        <begin position="344"/>
        <end position="366"/>
    </location>
</feature>
<keyword evidence="7 10" id="KW-0472">Membrane</keyword>
<keyword evidence="5 10" id="KW-0812">Transmembrane</keyword>
<feature type="transmembrane region" description="Helical" evidence="10">
    <location>
        <begin position="440"/>
        <end position="461"/>
    </location>
</feature>
<evidence type="ECO:0000259" key="11">
    <source>
        <dbReference type="PROSITE" id="PS50850"/>
    </source>
</evidence>
<gene>
    <name evidence="12" type="ORF">Tsubulata_044724</name>
</gene>
<dbReference type="OrthoDB" id="6612291at2759"/>
<dbReference type="InterPro" id="IPR036259">
    <property type="entry name" value="MFS_trans_sf"/>
</dbReference>
<keyword evidence="3 8" id="KW-0813">Transport</keyword>
<dbReference type="EMBL" id="JAKUCV010005560">
    <property type="protein sequence ID" value="KAJ4830697.1"/>
    <property type="molecule type" value="Genomic_DNA"/>
</dbReference>
<evidence type="ECO:0000313" key="13">
    <source>
        <dbReference type="Proteomes" id="UP001141552"/>
    </source>
</evidence>